<dbReference type="SUPFAM" id="SSF46458">
    <property type="entry name" value="Globin-like"/>
    <property type="match status" value="1"/>
</dbReference>
<protein>
    <submittedName>
        <fullName evidence="7">Globin</fullName>
    </submittedName>
</protein>
<name>A0A3T0HW39_9BACI</name>
<keyword evidence="8" id="KW-1185">Reference proteome</keyword>
<dbReference type="Proteomes" id="UP000282892">
    <property type="component" value="Chromosome"/>
</dbReference>
<comment type="similarity">
    <text evidence="6">Belongs to the truncated hemoglobin family. Group II subfamily.</text>
</comment>
<dbReference type="InterPro" id="IPR044203">
    <property type="entry name" value="GlbO/GLB3-like"/>
</dbReference>
<evidence type="ECO:0000256" key="2">
    <source>
        <dbReference type="ARBA" id="ARBA00022448"/>
    </source>
</evidence>
<dbReference type="GO" id="GO:0005344">
    <property type="term" value="F:oxygen carrier activity"/>
    <property type="evidence" value="ECO:0007669"/>
    <property type="project" value="InterPro"/>
</dbReference>
<evidence type="ECO:0000313" key="7">
    <source>
        <dbReference type="EMBL" id="AZU61273.1"/>
    </source>
</evidence>
<proteinExistence type="inferred from homology"/>
<evidence type="ECO:0000256" key="1">
    <source>
        <dbReference type="ARBA" id="ARBA00001971"/>
    </source>
</evidence>
<dbReference type="PANTHER" id="PTHR47366:SF1">
    <property type="entry name" value="TWO-ON-TWO HEMOGLOBIN-3"/>
    <property type="match status" value="1"/>
</dbReference>
<keyword evidence="3" id="KW-0349">Heme</keyword>
<dbReference type="InterPro" id="IPR001486">
    <property type="entry name" value="Hemoglobin_trunc"/>
</dbReference>
<dbReference type="InterPro" id="IPR009050">
    <property type="entry name" value="Globin-like_sf"/>
</dbReference>
<accession>A0A3T0HW39</accession>
<evidence type="ECO:0000256" key="4">
    <source>
        <dbReference type="ARBA" id="ARBA00022723"/>
    </source>
</evidence>
<dbReference type="AlphaFoldDB" id="A0A3T0HW39"/>
<keyword evidence="5" id="KW-0408">Iron</keyword>
<dbReference type="EMBL" id="CP022572">
    <property type="protein sequence ID" value="AZU61273.1"/>
    <property type="molecule type" value="Genomic_DNA"/>
</dbReference>
<sequence length="137" mass="15777">MIEDNMTPFDRLGEETLHRLIDTFYGLVAQHPDLAPIFPKDLTETARKQKQFLTQYLGGPPLYTDEHGHPMLRARHMPHPVTPTRARAWLSCMNQAMDKVGMTGPIRDDFYSRLYLTAQHMINTPDLGEEIDGDIRE</sequence>
<dbReference type="RefSeq" id="WP_127486140.1">
    <property type="nucleotide sequence ID" value="NZ_CP022572.1"/>
</dbReference>
<evidence type="ECO:0000256" key="3">
    <source>
        <dbReference type="ARBA" id="ARBA00022617"/>
    </source>
</evidence>
<dbReference type="PANTHER" id="PTHR47366">
    <property type="entry name" value="TWO-ON-TWO HEMOGLOBIN-3"/>
    <property type="match status" value="1"/>
</dbReference>
<evidence type="ECO:0000256" key="6">
    <source>
        <dbReference type="ARBA" id="ARBA00034496"/>
    </source>
</evidence>
<dbReference type="Gene3D" id="1.10.490.10">
    <property type="entry name" value="Globins"/>
    <property type="match status" value="1"/>
</dbReference>
<dbReference type="InterPro" id="IPR012292">
    <property type="entry name" value="Globin/Proto"/>
</dbReference>
<dbReference type="OrthoDB" id="9790913at2"/>
<keyword evidence="2" id="KW-0813">Transport</keyword>
<reference evidence="7 8" key="1">
    <citation type="submission" date="2017-07" db="EMBL/GenBank/DDBJ databases">
        <title>The complete genome sequence of Bacillus mesonae strain H20-5, an efficient strain improving plant abiotic stress resistance.</title>
        <authorList>
            <person name="Kim S.Y."/>
            <person name="Song H."/>
            <person name="Sang M.K."/>
            <person name="Weon H.-Y."/>
            <person name="Song J."/>
        </authorList>
    </citation>
    <scope>NUCLEOTIDE SEQUENCE [LARGE SCALE GENOMIC DNA]</scope>
    <source>
        <strain evidence="7 8">H20-5</strain>
    </source>
</reference>
<dbReference type="STRING" id="1193713.GCA_001636315_04112"/>
<dbReference type="GO" id="GO:0020037">
    <property type="term" value="F:heme binding"/>
    <property type="evidence" value="ECO:0007669"/>
    <property type="project" value="InterPro"/>
</dbReference>
<evidence type="ECO:0000313" key="8">
    <source>
        <dbReference type="Proteomes" id="UP000282892"/>
    </source>
</evidence>
<dbReference type="GO" id="GO:0046872">
    <property type="term" value="F:metal ion binding"/>
    <property type="evidence" value="ECO:0007669"/>
    <property type="project" value="UniProtKB-KW"/>
</dbReference>
<dbReference type="FunFam" id="1.10.490.10:FF:000004">
    <property type="entry name" value="Group 2 hemoglobin yjbI"/>
    <property type="match status" value="1"/>
</dbReference>
<organism evidence="7 8">
    <name type="scientific">Neobacillus mesonae</name>
    <dbReference type="NCBI Taxonomy" id="1193713"/>
    <lineage>
        <taxon>Bacteria</taxon>
        <taxon>Bacillati</taxon>
        <taxon>Bacillota</taxon>
        <taxon>Bacilli</taxon>
        <taxon>Bacillales</taxon>
        <taxon>Bacillaceae</taxon>
        <taxon>Neobacillus</taxon>
    </lineage>
</organism>
<evidence type="ECO:0000256" key="5">
    <source>
        <dbReference type="ARBA" id="ARBA00023004"/>
    </source>
</evidence>
<dbReference type="CDD" id="cd14772">
    <property type="entry name" value="TrHb2_Bs-trHb-like_O"/>
    <property type="match status" value="1"/>
</dbReference>
<keyword evidence="4" id="KW-0479">Metal-binding</keyword>
<dbReference type="GO" id="GO:0019825">
    <property type="term" value="F:oxygen binding"/>
    <property type="evidence" value="ECO:0007669"/>
    <property type="project" value="InterPro"/>
</dbReference>
<gene>
    <name evidence="7" type="ORF">CHR53_08350</name>
</gene>
<dbReference type="Pfam" id="PF01152">
    <property type="entry name" value="Bac_globin"/>
    <property type="match status" value="1"/>
</dbReference>
<dbReference type="KEGG" id="nmk:CHR53_08350"/>
<comment type="cofactor">
    <cofactor evidence="1">
        <name>heme</name>
        <dbReference type="ChEBI" id="CHEBI:30413"/>
    </cofactor>
</comment>